<gene>
    <name evidence="15" type="primary">Wars2</name>
    <name evidence="15" type="ORF">g.20213</name>
</gene>
<evidence type="ECO:0000256" key="2">
    <source>
        <dbReference type="ARBA" id="ARBA00005594"/>
    </source>
</evidence>
<evidence type="ECO:0000256" key="5">
    <source>
        <dbReference type="ARBA" id="ARBA00022741"/>
    </source>
</evidence>
<dbReference type="FunFam" id="1.10.240.10:FF:000002">
    <property type="entry name" value="Tryptophan--tRNA ligase"/>
    <property type="match status" value="1"/>
</dbReference>
<evidence type="ECO:0000256" key="4">
    <source>
        <dbReference type="ARBA" id="ARBA00022598"/>
    </source>
</evidence>
<organism evidence="15">
    <name type="scientific">Zeugodacus cucurbitae</name>
    <name type="common">Melon fruit fly</name>
    <name type="synonym">Bactrocera cucurbitae</name>
    <dbReference type="NCBI Taxonomy" id="28588"/>
    <lineage>
        <taxon>Eukaryota</taxon>
        <taxon>Metazoa</taxon>
        <taxon>Ecdysozoa</taxon>
        <taxon>Arthropoda</taxon>
        <taxon>Hexapoda</taxon>
        <taxon>Insecta</taxon>
        <taxon>Pterygota</taxon>
        <taxon>Neoptera</taxon>
        <taxon>Endopterygota</taxon>
        <taxon>Diptera</taxon>
        <taxon>Brachycera</taxon>
        <taxon>Muscomorpha</taxon>
        <taxon>Tephritoidea</taxon>
        <taxon>Tephritidae</taxon>
        <taxon>Zeugodacus</taxon>
        <taxon>Zeugodacus</taxon>
    </lineage>
</organism>
<dbReference type="Pfam" id="PF00579">
    <property type="entry name" value="tRNA-synt_1b"/>
    <property type="match status" value="1"/>
</dbReference>
<comment type="function">
    <text evidence="11">Catalyzes the attachment of tryptophan to tRNA(Trp) in a two-step reaction: tryptophan is first activated by ATP to form Trp-AMP and then transferred to the acceptor end of tRNA(Trp).</text>
</comment>
<comment type="similarity">
    <text evidence="2 14">Belongs to the class-I aminoacyl-tRNA synthetase family.</text>
</comment>
<evidence type="ECO:0000256" key="12">
    <source>
        <dbReference type="ARBA" id="ARBA00069760"/>
    </source>
</evidence>
<dbReference type="NCBIfam" id="TIGR00233">
    <property type="entry name" value="trpS"/>
    <property type="match status" value="1"/>
</dbReference>
<evidence type="ECO:0000313" key="15">
    <source>
        <dbReference type="EMBL" id="JAC97412.1"/>
    </source>
</evidence>
<reference evidence="15" key="2">
    <citation type="journal article" date="2015" name="Gigascience">
        <title>Reconstructing a comprehensive transcriptome assembly of a white-pupal translocated strain of the pest fruit fly Bactrocera cucurbitae.</title>
        <authorList>
            <person name="Sim S.B."/>
            <person name="Calla B."/>
            <person name="Hall B."/>
            <person name="DeRego T."/>
            <person name="Geib S.M."/>
        </authorList>
    </citation>
    <scope>NUCLEOTIDE SEQUENCE</scope>
</reference>
<evidence type="ECO:0000256" key="13">
    <source>
        <dbReference type="ARBA" id="ARBA00080951"/>
    </source>
</evidence>
<proteinExistence type="inferred from homology"/>
<keyword evidence="6 14" id="KW-0067">ATP-binding</keyword>
<name>A0A0A1WG87_ZEUCU</name>
<evidence type="ECO:0000256" key="8">
    <source>
        <dbReference type="ARBA" id="ARBA00023146"/>
    </source>
</evidence>
<evidence type="ECO:0000256" key="1">
    <source>
        <dbReference type="ARBA" id="ARBA00004305"/>
    </source>
</evidence>
<dbReference type="CDD" id="cd00806">
    <property type="entry name" value="TrpRS_core"/>
    <property type="match status" value="1"/>
</dbReference>
<keyword evidence="7 14" id="KW-0648">Protein biosynthesis</keyword>
<dbReference type="Gene3D" id="3.40.50.620">
    <property type="entry name" value="HUPs"/>
    <property type="match status" value="1"/>
</dbReference>
<dbReference type="EC" id="6.1.1.2" evidence="3"/>
<dbReference type="InterPro" id="IPR050203">
    <property type="entry name" value="Trp-tRNA_synthetase"/>
</dbReference>
<dbReference type="GO" id="GO:0005524">
    <property type="term" value="F:ATP binding"/>
    <property type="evidence" value="ECO:0007669"/>
    <property type="project" value="UniProtKB-KW"/>
</dbReference>
<dbReference type="GO" id="GO:0004830">
    <property type="term" value="F:tryptophan-tRNA ligase activity"/>
    <property type="evidence" value="ECO:0007669"/>
    <property type="project" value="UniProtKB-EC"/>
</dbReference>
<dbReference type="PANTHER" id="PTHR43766">
    <property type="entry name" value="TRYPTOPHAN--TRNA LIGASE, MITOCHONDRIAL"/>
    <property type="match status" value="1"/>
</dbReference>
<keyword evidence="5 14" id="KW-0547">Nucleotide-binding</keyword>
<dbReference type="InterPro" id="IPR002306">
    <property type="entry name" value="Trp-tRNA-ligase"/>
</dbReference>
<reference evidence="15" key="1">
    <citation type="submission" date="2014-11" db="EMBL/GenBank/DDBJ databases">
        <authorList>
            <person name="Geib S."/>
        </authorList>
    </citation>
    <scope>NUCLEOTIDE SEQUENCE</scope>
</reference>
<dbReference type="FunFam" id="3.40.50.620:FF:000082">
    <property type="entry name" value="MSW1p Mitochondrial tryptophanyl-tRNA synthetase"/>
    <property type="match status" value="1"/>
</dbReference>
<dbReference type="Gene3D" id="1.10.240.10">
    <property type="entry name" value="Tyrosyl-Transfer RNA Synthetase"/>
    <property type="match status" value="1"/>
</dbReference>
<evidence type="ECO:0000256" key="14">
    <source>
        <dbReference type="RuleBase" id="RU363036"/>
    </source>
</evidence>
<dbReference type="PANTHER" id="PTHR43766:SF1">
    <property type="entry name" value="TRYPTOPHAN--TRNA LIGASE, MITOCHONDRIAL"/>
    <property type="match status" value="1"/>
</dbReference>
<dbReference type="HAMAP" id="MF_00140_B">
    <property type="entry name" value="Trp_tRNA_synth_B"/>
    <property type="match status" value="1"/>
</dbReference>
<evidence type="ECO:0000256" key="3">
    <source>
        <dbReference type="ARBA" id="ARBA00013161"/>
    </source>
</evidence>
<protein>
    <recommendedName>
        <fullName evidence="12">Tryptophan--tRNA ligase, mitochondrial</fullName>
        <ecNumber evidence="3">6.1.1.2</ecNumber>
    </recommendedName>
    <alternativeName>
        <fullName evidence="13">(Mt)TrpRS</fullName>
    </alternativeName>
    <alternativeName>
        <fullName evidence="9">Tryptophanyl-tRNA synthetase</fullName>
    </alternativeName>
</protein>
<evidence type="ECO:0000256" key="6">
    <source>
        <dbReference type="ARBA" id="ARBA00022840"/>
    </source>
</evidence>
<keyword evidence="8 14" id="KW-0030">Aminoacyl-tRNA synthetase</keyword>
<dbReference type="InterPro" id="IPR014729">
    <property type="entry name" value="Rossmann-like_a/b/a_fold"/>
</dbReference>
<sequence length="504" mass="55773">MNTLKVLSGVAARDALRGSSVTLLLQNQPLRSIAMRPVLKTKEIIDNSEYPQKIFSGIQPTGALHLGNYLGAVQNWSKLQDAKEDVTFCIVDMHSLTVPQDPITLRENIFHMAAAMLACGIDPEKSTLFVQSAVKEHAELSWILGCMTTMARLGHLPQYKEKTRAVKEVPLGLFVYPVLQAADIMLYKATHVPVGEDQIQHIQLTQHLSRTFNQKYGNTFPICHAVISDKSAARIRSLRDPSKKMSKSDVDPKAVINLTDDADVIIEKVKKAVTDFCSDVHYSPETRLGVSNLISIHSLLSGKSVQQICKEAKSIDTGKYKMIVAEEIVEHLRPIRNKINQQLLRRNELVYLLEMGAEKARETAAATLAEVKQKLGMGALSTMPTVIEQKEEVKVVPKVKKPVVETKKVGDVEVPLVPKQQLRVEKKQQMRIEIQTNTNIDLNVPPKLDIKATAASNKLDVKAAATANKPAEATLAVTTKALVPKKAMEANDGKAEKQQKEIKI</sequence>
<comment type="catalytic activity">
    <reaction evidence="10">
        <text>tRNA(Trp) + L-tryptophan + ATP = L-tryptophyl-tRNA(Trp) + AMP + diphosphate + H(+)</text>
        <dbReference type="Rhea" id="RHEA:24080"/>
        <dbReference type="Rhea" id="RHEA-COMP:9671"/>
        <dbReference type="Rhea" id="RHEA-COMP:9705"/>
        <dbReference type="ChEBI" id="CHEBI:15378"/>
        <dbReference type="ChEBI" id="CHEBI:30616"/>
        <dbReference type="ChEBI" id="CHEBI:33019"/>
        <dbReference type="ChEBI" id="CHEBI:57912"/>
        <dbReference type="ChEBI" id="CHEBI:78442"/>
        <dbReference type="ChEBI" id="CHEBI:78535"/>
        <dbReference type="ChEBI" id="CHEBI:456215"/>
        <dbReference type="EC" id="6.1.1.2"/>
    </reaction>
</comment>
<evidence type="ECO:0000256" key="10">
    <source>
        <dbReference type="ARBA" id="ARBA00049929"/>
    </source>
</evidence>
<evidence type="ECO:0000256" key="11">
    <source>
        <dbReference type="ARBA" id="ARBA00059972"/>
    </source>
</evidence>
<dbReference type="InterPro" id="IPR001412">
    <property type="entry name" value="aa-tRNA-synth_I_CS"/>
</dbReference>
<keyword evidence="4 14" id="KW-0436">Ligase</keyword>
<dbReference type="PRINTS" id="PR01039">
    <property type="entry name" value="TRNASYNTHTRP"/>
</dbReference>
<dbReference type="AlphaFoldDB" id="A0A0A1WG87"/>
<dbReference type="PROSITE" id="PS00178">
    <property type="entry name" value="AA_TRNA_LIGASE_I"/>
    <property type="match status" value="1"/>
</dbReference>
<dbReference type="EMBL" id="GBXI01016879">
    <property type="protein sequence ID" value="JAC97412.1"/>
    <property type="molecule type" value="Transcribed_RNA"/>
</dbReference>
<comment type="subcellular location">
    <subcellularLocation>
        <location evidence="1">Mitochondrion matrix</location>
    </subcellularLocation>
</comment>
<evidence type="ECO:0000256" key="9">
    <source>
        <dbReference type="ARBA" id="ARBA00030268"/>
    </source>
</evidence>
<dbReference type="InterPro" id="IPR024109">
    <property type="entry name" value="Trp-tRNA-ligase_bac-type"/>
</dbReference>
<dbReference type="GO" id="GO:0005759">
    <property type="term" value="C:mitochondrial matrix"/>
    <property type="evidence" value="ECO:0007669"/>
    <property type="project" value="UniProtKB-SubCell"/>
</dbReference>
<dbReference type="SUPFAM" id="SSF52374">
    <property type="entry name" value="Nucleotidylyl transferase"/>
    <property type="match status" value="1"/>
</dbReference>
<dbReference type="InterPro" id="IPR002305">
    <property type="entry name" value="aa-tRNA-synth_Ic"/>
</dbReference>
<accession>A0A0A1WG87</accession>
<evidence type="ECO:0000256" key="7">
    <source>
        <dbReference type="ARBA" id="ARBA00022917"/>
    </source>
</evidence>
<dbReference type="GO" id="GO:0070183">
    <property type="term" value="P:mitochondrial tryptophanyl-tRNA aminoacylation"/>
    <property type="evidence" value="ECO:0007669"/>
    <property type="project" value="TreeGrafter"/>
</dbReference>